<evidence type="ECO:0000256" key="1">
    <source>
        <dbReference type="ARBA" id="ARBA00004123"/>
    </source>
</evidence>
<feature type="region of interest" description="Disordered" evidence="22">
    <location>
        <begin position="429"/>
        <end position="452"/>
    </location>
</feature>
<accession>A0AAV7S2V2</accession>
<dbReference type="InterPro" id="IPR000753">
    <property type="entry name" value="Clusterin-like"/>
</dbReference>
<gene>
    <name evidence="26" type="ORF">NDU88_010954</name>
</gene>
<feature type="region of interest" description="Disordered" evidence="22">
    <location>
        <begin position="1"/>
        <end position="146"/>
    </location>
</feature>
<keyword evidence="18" id="KW-0143">Chaperone</keyword>
<dbReference type="EMBL" id="JANPWB010000009">
    <property type="protein sequence ID" value="KAJ1158261.1"/>
    <property type="molecule type" value="Genomic_DNA"/>
</dbReference>
<evidence type="ECO:0000256" key="18">
    <source>
        <dbReference type="ARBA" id="ARBA00023186"/>
    </source>
</evidence>
<evidence type="ECO:0000313" key="26">
    <source>
        <dbReference type="EMBL" id="KAJ1158261.1"/>
    </source>
</evidence>
<proteinExistence type="inferred from homology"/>
<keyword evidence="17" id="KW-0325">Glycoprotein</keyword>
<keyword evidence="21" id="KW-0175">Coiled coil</keyword>
<keyword evidence="10" id="KW-0964">Secreted</keyword>
<keyword evidence="19" id="KW-0539">Nucleus</keyword>
<evidence type="ECO:0000256" key="8">
    <source>
        <dbReference type="ARBA" id="ARBA00020334"/>
    </source>
</evidence>
<keyword evidence="11" id="KW-0732">Signal</keyword>
<evidence type="ECO:0000256" key="14">
    <source>
        <dbReference type="ARBA" id="ARBA00023128"/>
    </source>
</evidence>
<dbReference type="GO" id="GO:0031966">
    <property type="term" value="C:mitochondrial membrane"/>
    <property type="evidence" value="ECO:0007669"/>
    <property type="project" value="UniProtKB-SubCell"/>
</dbReference>
<evidence type="ECO:0000256" key="23">
    <source>
        <dbReference type="SAM" id="Phobius"/>
    </source>
</evidence>
<evidence type="ECO:0000256" key="21">
    <source>
        <dbReference type="SAM" id="Coils"/>
    </source>
</evidence>
<evidence type="ECO:0000256" key="7">
    <source>
        <dbReference type="ARBA" id="ARBA00010069"/>
    </source>
</evidence>
<evidence type="ECO:0000259" key="25">
    <source>
        <dbReference type="SMART" id="SM00035"/>
    </source>
</evidence>
<evidence type="ECO:0000256" key="15">
    <source>
        <dbReference type="ARBA" id="ARBA00023136"/>
    </source>
</evidence>
<dbReference type="Proteomes" id="UP001066276">
    <property type="component" value="Chromosome 5"/>
</dbReference>
<evidence type="ECO:0000256" key="17">
    <source>
        <dbReference type="ARBA" id="ARBA00023180"/>
    </source>
</evidence>
<feature type="compositionally biased region" description="Basic and acidic residues" evidence="22">
    <location>
        <begin position="93"/>
        <end position="110"/>
    </location>
</feature>
<keyword evidence="15 23" id="KW-0472">Membrane</keyword>
<dbReference type="PROSITE" id="PS00492">
    <property type="entry name" value="CLUSTERIN_1"/>
    <property type="match status" value="1"/>
</dbReference>
<evidence type="ECO:0000256" key="11">
    <source>
        <dbReference type="ARBA" id="ARBA00022729"/>
    </source>
</evidence>
<dbReference type="GO" id="GO:0051787">
    <property type="term" value="F:misfolded protein binding"/>
    <property type="evidence" value="ECO:0007669"/>
    <property type="project" value="TreeGrafter"/>
</dbReference>
<evidence type="ECO:0000256" key="22">
    <source>
        <dbReference type="SAM" id="MobiDB-lite"/>
    </source>
</evidence>
<keyword evidence="13" id="KW-0832">Ubl conjugation</keyword>
<keyword evidence="27" id="KW-1185">Reference proteome</keyword>
<dbReference type="GO" id="GO:0032436">
    <property type="term" value="P:positive regulation of proteasomal ubiquitin-dependent protein catabolic process"/>
    <property type="evidence" value="ECO:0007669"/>
    <property type="project" value="TreeGrafter"/>
</dbReference>
<keyword evidence="12" id="KW-0256">Endoplasmic reticulum</keyword>
<evidence type="ECO:0000256" key="16">
    <source>
        <dbReference type="ARBA" id="ARBA00023157"/>
    </source>
</evidence>
<organism evidence="26 27">
    <name type="scientific">Pleurodeles waltl</name>
    <name type="common">Iberian ribbed newt</name>
    <dbReference type="NCBI Taxonomy" id="8319"/>
    <lineage>
        <taxon>Eukaryota</taxon>
        <taxon>Metazoa</taxon>
        <taxon>Chordata</taxon>
        <taxon>Craniata</taxon>
        <taxon>Vertebrata</taxon>
        <taxon>Euteleostomi</taxon>
        <taxon>Amphibia</taxon>
        <taxon>Batrachia</taxon>
        <taxon>Caudata</taxon>
        <taxon>Salamandroidea</taxon>
        <taxon>Salamandridae</taxon>
        <taxon>Pleurodelinae</taxon>
        <taxon>Pleurodeles</taxon>
    </lineage>
</organism>
<feature type="domain" description="Clusterin C-terminal" evidence="25">
    <location>
        <begin position="399"/>
        <end position="611"/>
    </location>
</feature>
<protein>
    <recommendedName>
        <fullName evidence="8">Clusterin</fullName>
    </recommendedName>
</protein>
<dbReference type="InterPro" id="IPR033986">
    <property type="entry name" value="Clusterin_CS"/>
</dbReference>
<evidence type="ECO:0000256" key="13">
    <source>
        <dbReference type="ARBA" id="ARBA00022843"/>
    </source>
</evidence>
<feature type="compositionally biased region" description="Basic and acidic residues" evidence="22">
    <location>
        <begin position="118"/>
        <end position="130"/>
    </location>
</feature>
<dbReference type="SMART" id="SM00030">
    <property type="entry name" value="CLb"/>
    <property type="match status" value="1"/>
</dbReference>
<feature type="compositionally biased region" description="Basic and acidic residues" evidence="22">
    <location>
        <begin position="136"/>
        <end position="146"/>
    </location>
</feature>
<sequence>MECRRRTTQKNTKEMGCRSGRKQKNRRTGEQKKHGGNGVQVQRNTEEHTGNGVQAQKNTQEMECRRRRTRGKWSAGAEEHRRTRGKWSAGAEVNRRTGEQKNRRTEEHEGNGVQDEVQNTKKMDARGGAEKRRKMDRGQQRYEEEVGRERVQRTELSKMVDSKVLKIELLLAFFLMGIMLVSCQLQLQPEVLKKIANDTNAYFLEEMNNAFEGVRSMNKLKEKAETEHQAILNSLEETKQKKEEALKLAQETKQQLNETQNVCNETMLALWEECKPCLKQTCIRFYSKTCNSGAGLVGRQFQEYLDHASPFSLWINGGKINNLEDKYEKQEEKLEDLEEDFEIMQDTVDRIFHNSMKVFGQMQPLMSFPFTDRFWAKLREPIAFPSLDFPFSSRGHLGDRSNIFRHNSQRSFQNLFQEHQRMMERTRQLMEHQTAAQDKQNSSSENTTSNDRMVCKELRRNSEGCLMMKDKCDKCKEILAVDCSGKQSAQSALEQQFVEAVRLAEKYTSEHEKLLEKFQEEMLNMTSVLDQLNEQYGWISKLANVTDNGEGIFKVSTISLKSGDQDGPPSTTVTAQLFDSEPFTFTIPGTISLEDPALSELVAREALKQFKKKEHSIEA</sequence>
<feature type="coiled-coil region" evidence="21">
    <location>
        <begin position="221"/>
        <end position="262"/>
    </location>
</feature>
<dbReference type="AlphaFoldDB" id="A0AAV7S2V2"/>
<feature type="compositionally biased region" description="Basic and acidic residues" evidence="22">
    <location>
        <begin position="1"/>
        <end position="16"/>
    </location>
</feature>
<feature type="transmembrane region" description="Helical" evidence="23">
    <location>
        <begin position="167"/>
        <end position="187"/>
    </location>
</feature>
<dbReference type="InterPro" id="IPR016014">
    <property type="entry name" value="Clusterin_N"/>
</dbReference>
<name>A0AAV7S2V2_PLEWA</name>
<evidence type="ECO:0000256" key="6">
    <source>
        <dbReference type="ARBA" id="ARBA00004613"/>
    </source>
</evidence>
<dbReference type="PANTHER" id="PTHR10970:SF1">
    <property type="entry name" value="CLUSTERIN"/>
    <property type="match status" value="1"/>
</dbReference>
<feature type="domain" description="Clusterin N-terminal" evidence="24">
    <location>
        <begin position="184"/>
        <end position="397"/>
    </location>
</feature>
<feature type="coiled-coil region" evidence="21">
    <location>
        <begin position="320"/>
        <end position="347"/>
    </location>
</feature>
<dbReference type="GO" id="GO:0005829">
    <property type="term" value="C:cytosol"/>
    <property type="evidence" value="ECO:0007669"/>
    <property type="project" value="UniProtKB-SubCell"/>
</dbReference>
<evidence type="ECO:0000256" key="4">
    <source>
        <dbReference type="ARBA" id="ARBA00004346"/>
    </source>
</evidence>
<evidence type="ECO:0000256" key="2">
    <source>
        <dbReference type="ARBA" id="ARBA00004240"/>
    </source>
</evidence>
<evidence type="ECO:0000256" key="9">
    <source>
        <dbReference type="ARBA" id="ARBA00022490"/>
    </source>
</evidence>
<dbReference type="PANTHER" id="PTHR10970">
    <property type="entry name" value="CLUSTERIN"/>
    <property type="match status" value="1"/>
</dbReference>
<keyword evidence="20" id="KW-0968">Cytoplasmic vesicle</keyword>
<evidence type="ECO:0000256" key="10">
    <source>
        <dbReference type="ARBA" id="ARBA00022525"/>
    </source>
</evidence>
<dbReference type="GO" id="GO:0005634">
    <property type="term" value="C:nucleus"/>
    <property type="evidence" value="ECO:0007669"/>
    <property type="project" value="UniProtKB-SubCell"/>
</dbReference>
<comment type="caution">
    <text evidence="26">The sequence shown here is derived from an EMBL/GenBank/DDBJ whole genome shotgun (WGS) entry which is preliminary data.</text>
</comment>
<dbReference type="GO" id="GO:0005615">
    <property type="term" value="C:extracellular space"/>
    <property type="evidence" value="ECO:0007669"/>
    <property type="project" value="TreeGrafter"/>
</dbReference>
<keyword evidence="16" id="KW-1015">Disulfide bond</keyword>
<keyword evidence="9" id="KW-0963">Cytoplasm</keyword>
<comment type="similarity">
    <text evidence="7">Belongs to the clusterin family.</text>
</comment>
<evidence type="ECO:0000256" key="5">
    <source>
        <dbReference type="ARBA" id="ARBA00004514"/>
    </source>
</evidence>
<evidence type="ECO:0000313" key="27">
    <source>
        <dbReference type="Proteomes" id="UP001066276"/>
    </source>
</evidence>
<dbReference type="GO" id="GO:0042583">
    <property type="term" value="C:chromaffin granule"/>
    <property type="evidence" value="ECO:0007669"/>
    <property type="project" value="UniProtKB-SubCell"/>
</dbReference>
<keyword evidence="14" id="KW-0496">Mitochondrion</keyword>
<evidence type="ECO:0000256" key="20">
    <source>
        <dbReference type="ARBA" id="ARBA00023329"/>
    </source>
</evidence>
<evidence type="ECO:0000256" key="12">
    <source>
        <dbReference type="ARBA" id="ARBA00022824"/>
    </source>
</evidence>
<dbReference type="Pfam" id="PF01093">
    <property type="entry name" value="Clusterin"/>
    <property type="match status" value="1"/>
</dbReference>
<reference evidence="26" key="1">
    <citation type="journal article" date="2022" name="bioRxiv">
        <title>Sequencing and chromosome-scale assembly of the giantPleurodeles waltlgenome.</title>
        <authorList>
            <person name="Brown T."/>
            <person name="Elewa A."/>
            <person name="Iarovenko S."/>
            <person name="Subramanian E."/>
            <person name="Araus A.J."/>
            <person name="Petzold A."/>
            <person name="Susuki M."/>
            <person name="Suzuki K.-i.T."/>
            <person name="Hayashi T."/>
            <person name="Toyoda A."/>
            <person name="Oliveira C."/>
            <person name="Osipova E."/>
            <person name="Leigh N.D."/>
            <person name="Simon A."/>
            <person name="Yun M.H."/>
        </authorList>
    </citation>
    <scope>NUCLEOTIDE SEQUENCE</scope>
    <source>
        <strain evidence="26">20211129_DDA</strain>
        <tissue evidence="26">Liver</tissue>
    </source>
</reference>
<keyword evidence="23" id="KW-1133">Transmembrane helix</keyword>
<comment type="subcellular location">
    <subcellularLocation>
        <location evidence="5">Cytoplasm</location>
        <location evidence="5">Cytosol</location>
    </subcellularLocation>
    <subcellularLocation>
        <location evidence="3">Cytoplasmic vesicle</location>
        <location evidence="3">Secretory vesicle</location>
        <location evidence="3">Chromaffin granule</location>
    </subcellularLocation>
    <subcellularLocation>
        <location evidence="2">Endoplasmic reticulum</location>
    </subcellularLocation>
    <subcellularLocation>
        <location evidence="4">Mitochondrion membrane</location>
        <topology evidence="4">Peripheral membrane protein</topology>
        <orientation evidence="4">Cytoplasmic side</orientation>
    </subcellularLocation>
    <subcellularLocation>
        <location evidence="1">Nucleus</location>
    </subcellularLocation>
    <subcellularLocation>
        <location evidence="6">Secreted</location>
    </subcellularLocation>
</comment>
<evidence type="ECO:0000256" key="19">
    <source>
        <dbReference type="ARBA" id="ARBA00023242"/>
    </source>
</evidence>
<feature type="compositionally biased region" description="Polar residues" evidence="22">
    <location>
        <begin position="51"/>
        <end position="61"/>
    </location>
</feature>
<keyword evidence="23" id="KW-0812">Transmembrane</keyword>
<feature type="compositionally biased region" description="Polar residues" evidence="22">
    <location>
        <begin position="434"/>
        <end position="451"/>
    </location>
</feature>
<evidence type="ECO:0000259" key="24">
    <source>
        <dbReference type="SMART" id="SM00030"/>
    </source>
</evidence>
<dbReference type="InterPro" id="IPR016015">
    <property type="entry name" value="Clusterin_C"/>
</dbReference>
<dbReference type="SMART" id="SM00035">
    <property type="entry name" value="CLa"/>
    <property type="match status" value="1"/>
</dbReference>
<evidence type="ECO:0000256" key="3">
    <source>
        <dbReference type="ARBA" id="ARBA00004248"/>
    </source>
</evidence>
<dbReference type="GO" id="GO:0005783">
    <property type="term" value="C:endoplasmic reticulum"/>
    <property type="evidence" value="ECO:0007669"/>
    <property type="project" value="UniProtKB-SubCell"/>
</dbReference>
<dbReference type="GO" id="GO:0042981">
    <property type="term" value="P:regulation of apoptotic process"/>
    <property type="evidence" value="ECO:0007669"/>
    <property type="project" value="TreeGrafter"/>
</dbReference>